<dbReference type="EnsemblBacteria" id="ACB08041">
    <property type="protein sequence ID" value="ACB08041"/>
    <property type="gene ID" value="Kcr_1295"/>
</dbReference>
<dbReference type="PANTHER" id="PTHR43794">
    <property type="entry name" value="AMINOHYDROLASE SSNA-RELATED"/>
    <property type="match status" value="1"/>
</dbReference>
<comment type="catalytic activity">
    <reaction evidence="4">
        <text>S-methyl-5'-thioadenosine + H2O + H(+) = S-methyl-5'-thioinosine + NH4(+)</text>
        <dbReference type="Rhea" id="RHEA:25025"/>
        <dbReference type="ChEBI" id="CHEBI:15377"/>
        <dbReference type="ChEBI" id="CHEBI:15378"/>
        <dbReference type="ChEBI" id="CHEBI:17509"/>
        <dbReference type="ChEBI" id="CHEBI:28938"/>
        <dbReference type="ChEBI" id="CHEBI:48595"/>
        <dbReference type="EC" id="3.5.4.31"/>
    </reaction>
</comment>
<dbReference type="GeneID" id="6094572"/>
<keyword evidence="2 4" id="KW-0378">Hydrolase</keyword>
<dbReference type="HAMAP" id="MF_01281">
    <property type="entry name" value="MTA_SAH_deamin"/>
    <property type="match status" value="1"/>
</dbReference>
<dbReference type="EMBL" id="CP000968">
    <property type="protein sequence ID" value="ACB08041.1"/>
    <property type="molecule type" value="Genomic_DNA"/>
</dbReference>
<feature type="binding site" evidence="4">
    <location>
        <position position="183"/>
    </location>
    <ligand>
        <name>substrate</name>
    </ligand>
</feature>
<dbReference type="FunFam" id="3.20.20.140:FF:000014">
    <property type="entry name" value="5-methylthioadenosine/S-adenosylhomocysteine deaminase"/>
    <property type="match status" value="1"/>
</dbReference>
<feature type="binding site" evidence="4">
    <location>
        <position position="210"/>
    </location>
    <ligand>
        <name>substrate</name>
    </ligand>
</feature>
<proteinExistence type="inferred from homology"/>
<evidence type="ECO:0000256" key="2">
    <source>
        <dbReference type="ARBA" id="ARBA00022801"/>
    </source>
</evidence>
<dbReference type="GO" id="GO:0050270">
    <property type="term" value="F:S-adenosylhomocysteine deaminase activity"/>
    <property type="evidence" value="ECO:0007669"/>
    <property type="project" value="UniProtKB-UniRule"/>
</dbReference>
<reference evidence="6 7" key="1">
    <citation type="journal article" date="2008" name="Proc. Natl. Acad. Sci. U.S.A.">
        <title>A korarchaeal genome reveals new insights into the evolution of the Archaea.</title>
        <authorList>
            <person name="Elkins J.G."/>
            <person name="Podar M."/>
            <person name="Graham D.E."/>
            <person name="Makarova K.S."/>
            <person name="Wolf Y."/>
            <person name="Randau L."/>
            <person name="Hedlund B.P."/>
            <person name="Brochier-Armanet C."/>
            <person name="Kunin V."/>
            <person name="Anderson I."/>
            <person name="Lapidus A."/>
            <person name="Goltsman E."/>
            <person name="Barry K."/>
            <person name="Koonin E.V."/>
            <person name="Hugenholtz P."/>
            <person name="Kyrpides N."/>
            <person name="Wanner G."/>
            <person name="Richardson P."/>
            <person name="Keller M."/>
            <person name="Stetter K.O."/>
        </authorList>
    </citation>
    <scope>NUCLEOTIDE SEQUENCE [LARGE SCALE GENOMIC DNA]</scope>
    <source>
        <strain evidence="7">OPF8</strain>
    </source>
</reference>
<organism evidence="6 7">
    <name type="scientific">Korarchaeum cryptofilum (strain OPF8)</name>
    <dbReference type="NCBI Taxonomy" id="374847"/>
    <lineage>
        <taxon>Archaea</taxon>
        <taxon>Thermoproteota</taxon>
        <taxon>Candidatus Korarchaeia</taxon>
        <taxon>Candidatus Korarchaeales</taxon>
        <taxon>Candidatus Korarchaeaceae</taxon>
        <taxon>Candidatus Korarchaeum</taxon>
    </lineage>
</organism>
<name>B1L6G2_KORCO</name>
<accession>B1L6G2</accession>
<sequence>MEILIKGLRFLVTQDDERRILRDKDILIKEGIIEKIGNLRESADEIIDGRDLVAIPGLINTHTHIPMTLFRGVADDIPLFPWLNEKIWPMEANLRPHHIRAGTELGILESVRTGTTTIFDMYFFEDVIAEVFKEFGVRGVLASAIIDFGTPECKNFEECLKIADSFINKWINDPLILPCYGPHAPYTVSPSNLVEIASRTGSWIQIHVSETEGEVKDIKGKYGKSPVKLIEEVGVLSKRTVLAHLVWPDDEDLPIIANSGSLVSHNPISNLKLSSGIAPVPEMIEKGVRVSLGTDGAASNNSLDMFEAMKTAAIIQKARKMDPTVMPAQLILDMATRIPAEHLPWRIGRIVEGYEADIVLLNTKVPWWNPLHSVISHLVYSAKSTDVKYVLVKGNLLYDGSFRAKGEEKIYEEAEKSSIDLLEKSGVTSMLNSM</sequence>
<comment type="function">
    <text evidence="4">Catalyzes the deamination of 5-methylthioadenosine and S-adenosyl-L-homocysteine into 5-methylthioinosine and S-inosyl-L-homocysteine, respectively. Is also able to deaminate adenosine.</text>
</comment>
<dbReference type="SUPFAM" id="SSF51556">
    <property type="entry name" value="Metallo-dependent hydrolases"/>
    <property type="match status" value="1"/>
</dbReference>
<evidence type="ECO:0000256" key="1">
    <source>
        <dbReference type="ARBA" id="ARBA00022723"/>
    </source>
</evidence>
<comment type="caution">
    <text evidence="4">Lacks conserved residue(s) required for the propagation of feature annotation.</text>
</comment>
<dbReference type="Proteomes" id="UP000001686">
    <property type="component" value="Chromosome"/>
</dbReference>
<dbReference type="Gene3D" id="2.30.40.10">
    <property type="entry name" value="Urease, subunit C, domain 1"/>
    <property type="match status" value="1"/>
</dbReference>
<dbReference type="RefSeq" id="WP_012309938.1">
    <property type="nucleotide sequence ID" value="NC_010482.1"/>
</dbReference>
<dbReference type="GO" id="GO:0090614">
    <property type="term" value="F:5'-methylthioadenosine deaminase activity"/>
    <property type="evidence" value="ECO:0007669"/>
    <property type="project" value="UniProtKB-UniRule"/>
</dbReference>
<dbReference type="EC" id="3.5.4.28" evidence="4"/>
<dbReference type="PANTHER" id="PTHR43794:SF11">
    <property type="entry name" value="AMIDOHYDROLASE-RELATED DOMAIN-CONTAINING PROTEIN"/>
    <property type="match status" value="1"/>
</dbReference>
<dbReference type="InterPro" id="IPR032466">
    <property type="entry name" value="Metal_Hydrolase"/>
</dbReference>
<dbReference type="InterPro" id="IPR006680">
    <property type="entry name" value="Amidohydro-rel"/>
</dbReference>
<dbReference type="Gene3D" id="3.20.20.140">
    <property type="entry name" value="Metal-dependent hydrolases"/>
    <property type="match status" value="1"/>
</dbReference>
<gene>
    <name evidence="4" type="primary">mtaD</name>
    <name evidence="6" type="ordered locus">Kcr_1295</name>
</gene>
<dbReference type="InParanoid" id="B1L6G2"/>
<dbReference type="STRING" id="374847.Kcr_1295"/>
<dbReference type="eggNOG" id="arCOG00695">
    <property type="taxonomic scope" value="Archaea"/>
</dbReference>
<feature type="binding site" evidence="4">
    <location>
        <position position="62"/>
    </location>
    <ligand>
        <name>Zn(2+)</name>
        <dbReference type="ChEBI" id="CHEBI:29105"/>
    </ligand>
</feature>
<dbReference type="OrthoDB" id="372084at2157"/>
<dbReference type="InterPro" id="IPR050287">
    <property type="entry name" value="MTA/SAH_deaminase"/>
</dbReference>
<evidence type="ECO:0000313" key="7">
    <source>
        <dbReference type="Proteomes" id="UP000001686"/>
    </source>
</evidence>
<protein>
    <recommendedName>
        <fullName evidence="4">5-methylthioadenosine/S-adenosylhomocysteine deaminase</fullName>
        <shortName evidence="4">MTA/SAH deaminase</shortName>
        <ecNumber evidence="4">3.5.4.28</ecNumber>
        <ecNumber evidence="4">3.5.4.31</ecNumber>
    </recommendedName>
</protein>
<keyword evidence="3 4" id="KW-0862">Zinc</keyword>
<dbReference type="GO" id="GO:0046872">
    <property type="term" value="F:metal ion binding"/>
    <property type="evidence" value="ECO:0007669"/>
    <property type="project" value="UniProtKB-KW"/>
</dbReference>
<dbReference type="HOGENOM" id="CLU_012358_2_1_2"/>
<evidence type="ECO:0000259" key="5">
    <source>
        <dbReference type="Pfam" id="PF01979"/>
    </source>
</evidence>
<dbReference type="InterPro" id="IPR023512">
    <property type="entry name" value="Deaminase_MtaD/DadD"/>
</dbReference>
<feature type="binding site" evidence="4">
    <location>
        <position position="207"/>
    </location>
    <ligand>
        <name>Zn(2+)</name>
        <dbReference type="ChEBI" id="CHEBI:29105"/>
    </ligand>
</feature>
<keyword evidence="1 4" id="KW-0479">Metal-binding</keyword>
<feature type="binding site" evidence="4">
    <location>
        <position position="91"/>
    </location>
    <ligand>
        <name>substrate</name>
    </ligand>
</feature>
<dbReference type="SUPFAM" id="SSF51338">
    <property type="entry name" value="Composite domain of metallo-dependent hydrolases"/>
    <property type="match status" value="1"/>
</dbReference>
<dbReference type="PhylomeDB" id="B1L6G2"/>
<dbReference type="EC" id="3.5.4.31" evidence="4"/>
<feature type="binding site" evidence="4">
    <location>
        <position position="295"/>
    </location>
    <ligand>
        <name>Zn(2+)</name>
        <dbReference type="ChEBI" id="CHEBI:29105"/>
    </ligand>
</feature>
<feature type="binding site" evidence="4">
    <location>
        <position position="64"/>
    </location>
    <ligand>
        <name>Zn(2+)</name>
        <dbReference type="ChEBI" id="CHEBI:29105"/>
    </ligand>
</feature>
<dbReference type="InterPro" id="IPR011059">
    <property type="entry name" value="Metal-dep_hydrolase_composite"/>
</dbReference>
<dbReference type="KEGG" id="kcr:Kcr_1295"/>
<dbReference type="CDD" id="cd01298">
    <property type="entry name" value="ATZ_TRZ_like"/>
    <property type="match status" value="1"/>
</dbReference>
<evidence type="ECO:0000256" key="4">
    <source>
        <dbReference type="HAMAP-Rule" id="MF_01281"/>
    </source>
</evidence>
<dbReference type="Pfam" id="PF01979">
    <property type="entry name" value="Amidohydro_1"/>
    <property type="match status" value="1"/>
</dbReference>
<comment type="cofactor">
    <cofactor evidence="4">
        <name>Zn(2+)</name>
        <dbReference type="ChEBI" id="CHEBI:29105"/>
    </cofactor>
    <text evidence="4">Binds 1 zinc ion per subunit.</text>
</comment>
<keyword evidence="7" id="KW-1185">Reference proteome</keyword>
<comment type="catalytic activity">
    <reaction evidence="4">
        <text>S-adenosyl-L-homocysteine + H2O + H(+) = S-inosyl-L-homocysteine + NH4(+)</text>
        <dbReference type="Rhea" id="RHEA:20716"/>
        <dbReference type="ChEBI" id="CHEBI:15377"/>
        <dbReference type="ChEBI" id="CHEBI:15378"/>
        <dbReference type="ChEBI" id="CHEBI:28938"/>
        <dbReference type="ChEBI" id="CHEBI:57856"/>
        <dbReference type="ChEBI" id="CHEBI:57985"/>
        <dbReference type="EC" id="3.5.4.28"/>
    </reaction>
</comment>
<feature type="binding site" evidence="4">
    <location>
        <position position="295"/>
    </location>
    <ligand>
        <name>substrate</name>
    </ligand>
</feature>
<dbReference type="FunCoup" id="B1L6G2">
    <property type="interactions" value="18"/>
</dbReference>
<evidence type="ECO:0000313" key="6">
    <source>
        <dbReference type="EMBL" id="ACB08041.1"/>
    </source>
</evidence>
<feature type="domain" description="Amidohydrolase-related" evidence="5">
    <location>
        <begin position="54"/>
        <end position="396"/>
    </location>
</feature>
<comment type="similarity">
    <text evidence="4">Belongs to the metallo-dependent hydrolases superfamily. MTA/SAH deaminase family.</text>
</comment>
<dbReference type="AlphaFoldDB" id="B1L6G2"/>
<evidence type="ECO:0000256" key="3">
    <source>
        <dbReference type="ARBA" id="ARBA00022833"/>
    </source>
</evidence>
<dbReference type="GO" id="GO:0019239">
    <property type="term" value="F:deaminase activity"/>
    <property type="evidence" value="ECO:0000318"/>
    <property type="project" value="GO_Central"/>
</dbReference>